<dbReference type="EMBL" id="CAKAEH010000999">
    <property type="protein sequence ID" value="CAG9532502.1"/>
    <property type="molecule type" value="Genomic_DNA"/>
</dbReference>
<feature type="compositionally biased region" description="Basic and acidic residues" evidence="1">
    <location>
        <begin position="87"/>
        <end position="96"/>
    </location>
</feature>
<keyword evidence="4" id="KW-1185">Reference proteome</keyword>
<sequence length="96" mass="11290">MNSQQKGKLMRNDLLWIANGNSMLRASLILLTVVMIFFTVMKICKLFYQIRNHQREQQTSESDNETPQVLVKSERSSSGNKKRYKEKQKLERTSHT</sequence>
<organism evidence="3 4">
    <name type="scientific">Cercopithifilaria johnstoni</name>
    <dbReference type="NCBI Taxonomy" id="2874296"/>
    <lineage>
        <taxon>Eukaryota</taxon>
        <taxon>Metazoa</taxon>
        <taxon>Ecdysozoa</taxon>
        <taxon>Nematoda</taxon>
        <taxon>Chromadorea</taxon>
        <taxon>Rhabditida</taxon>
        <taxon>Spirurina</taxon>
        <taxon>Spiruromorpha</taxon>
        <taxon>Filarioidea</taxon>
        <taxon>Onchocercidae</taxon>
        <taxon>Cercopithifilaria</taxon>
    </lineage>
</organism>
<dbReference type="Proteomes" id="UP000746747">
    <property type="component" value="Unassembled WGS sequence"/>
</dbReference>
<comment type="caution">
    <text evidence="3">The sequence shown here is derived from an EMBL/GenBank/DDBJ whole genome shotgun (WGS) entry which is preliminary data.</text>
</comment>
<proteinExistence type="predicted"/>
<feature type="transmembrane region" description="Helical" evidence="2">
    <location>
        <begin position="28"/>
        <end position="48"/>
    </location>
</feature>
<feature type="region of interest" description="Disordered" evidence="1">
    <location>
        <begin position="54"/>
        <end position="96"/>
    </location>
</feature>
<evidence type="ECO:0000256" key="2">
    <source>
        <dbReference type="SAM" id="Phobius"/>
    </source>
</evidence>
<name>A0A8J2M0H6_9BILA</name>
<protein>
    <submittedName>
        <fullName evidence="3">Uncharacterized protein</fullName>
    </submittedName>
</protein>
<evidence type="ECO:0000256" key="1">
    <source>
        <dbReference type="SAM" id="MobiDB-lite"/>
    </source>
</evidence>
<keyword evidence="2" id="KW-0472">Membrane</keyword>
<gene>
    <name evidence="3" type="ORF">CJOHNSTONI_LOCUS2804</name>
</gene>
<evidence type="ECO:0000313" key="3">
    <source>
        <dbReference type="EMBL" id="CAG9532502.1"/>
    </source>
</evidence>
<accession>A0A8J2M0H6</accession>
<dbReference type="AlphaFoldDB" id="A0A8J2M0H6"/>
<dbReference type="OrthoDB" id="5874474at2759"/>
<keyword evidence="2" id="KW-0812">Transmembrane</keyword>
<evidence type="ECO:0000313" key="4">
    <source>
        <dbReference type="Proteomes" id="UP000746747"/>
    </source>
</evidence>
<reference evidence="3" key="1">
    <citation type="submission" date="2021-09" db="EMBL/GenBank/DDBJ databases">
        <authorList>
            <consortium name="Pathogen Informatics"/>
        </authorList>
    </citation>
    <scope>NUCLEOTIDE SEQUENCE</scope>
</reference>
<keyword evidence="2" id="KW-1133">Transmembrane helix</keyword>